<dbReference type="NCBIfam" id="TIGR00689">
    <property type="entry name" value="rpiB_lacA_lacB"/>
    <property type="match status" value="1"/>
</dbReference>
<dbReference type="RefSeq" id="WP_221279907.1">
    <property type="nucleotide sequence ID" value="NZ_AP024814.1"/>
</dbReference>
<evidence type="ECO:0000256" key="2">
    <source>
        <dbReference type="ARBA" id="ARBA00023235"/>
    </source>
</evidence>
<evidence type="ECO:0000313" key="4">
    <source>
        <dbReference type="Proteomes" id="UP000826775"/>
    </source>
</evidence>
<reference evidence="3 4" key="1">
    <citation type="submission" date="2021-07" db="EMBL/GenBank/DDBJ databases">
        <title>Novel Helicobacter sp. Isolated from a dog.</title>
        <authorList>
            <person name="Rimbara E."/>
            <person name="Suzuki M."/>
        </authorList>
    </citation>
    <scope>NUCLEOTIDE SEQUENCE [LARGE SCALE GENOMIC DNA]</scope>
    <source>
        <strain evidence="4">NHP19-003</strain>
    </source>
</reference>
<accession>A0ABM7SB14</accession>
<dbReference type="Pfam" id="PF02502">
    <property type="entry name" value="LacAB_rpiB"/>
    <property type="match status" value="1"/>
</dbReference>
<dbReference type="PIRSF" id="PIRSF005384">
    <property type="entry name" value="RpiB_LacA_B"/>
    <property type="match status" value="1"/>
</dbReference>
<dbReference type="Gene3D" id="3.40.1400.10">
    <property type="entry name" value="Sugar-phosphate isomerase, RpiB/LacA/LacB"/>
    <property type="match status" value="1"/>
</dbReference>
<gene>
    <name evidence="3" type="primary">lacA</name>
    <name evidence="3" type="ORF">NHP190003_02310</name>
</gene>
<protein>
    <submittedName>
        <fullName evidence="3">Galactosidase acetyltransferase LacA</fullName>
    </submittedName>
</protein>
<dbReference type="PANTHER" id="PTHR30345">
    <property type="entry name" value="RIBOSE-5-PHOSPHATE ISOMERASE B"/>
    <property type="match status" value="1"/>
</dbReference>
<keyword evidence="2" id="KW-0413">Isomerase</keyword>
<proteinExistence type="inferred from homology"/>
<sequence length="144" mass="15375">MHVILGCDHAGLALCAFLEEQLKASHSLEVFKPTQGERVDYPDYAALVVQALLDKPNTRGVLVCGSGIGMSIGANRFKGVRAALCTDAYMAKMARLHNNANVLCLGQNVVGFGAALDMVAVFLQTGFEGGRHVGRLEKIEALQC</sequence>
<keyword evidence="4" id="KW-1185">Reference proteome</keyword>
<dbReference type="PANTHER" id="PTHR30345:SF0">
    <property type="entry name" value="DNA DAMAGE-REPAIR_TOLERATION PROTEIN DRT102"/>
    <property type="match status" value="1"/>
</dbReference>
<dbReference type="InterPro" id="IPR004785">
    <property type="entry name" value="RpiB"/>
</dbReference>
<evidence type="ECO:0000256" key="1">
    <source>
        <dbReference type="ARBA" id="ARBA00008754"/>
    </source>
</evidence>
<organism evidence="3 4">
    <name type="scientific">Helicobacter gastrocanis</name>
    <dbReference type="NCBI Taxonomy" id="2849641"/>
    <lineage>
        <taxon>Bacteria</taxon>
        <taxon>Pseudomonadati</taxon>
        <taxon>Campylobacterota</taxon>
        <taxon>Epsilonproteobacteria</taxon>
        <taxon>Campylobacterales</taxon>
        <taxon>Helicobacteraceae</taxon>
        <taxon>Helicobacter</taxon>
    </lineage>
</organism>
<comment type="similarity">
    <text evidence="1">Belongs to the LacAB/RpiB family.</text>
</comment>
<dbReference type="Proteomes" id="UP000826775">
    <property type="component" value="Chromosome"/>
</dbReference>
<name>A0ABM7SB14_9HELI</name>
<dbReference type="EMBL" id="AP024814">
    <property type="protein sequence ID" value="BCZ16949.1"/>
    <property type="molecule type" value="Genomic_DNA"/>
</dbReference>
<dbReference type="InterPro" id="IPR003500">
    <property type="entry name" value="RpiB_LacA_LacB"/>
</dbReference>
<dbReference type="SUPFAM" id="SSF89623">
    <property type="entry name" value="Ribose/Galactose isomerase RpiB/AlsB"/>
    <property type="match status" value="1"/>
</dbReference>
<dbReference type="InterPro" id="IPR036569">
    <property type="entry name" value="RpiB_LacA_LacB_sf"/>
</dbReference>
<dbReference type="NCBIfam" id="TIGR01120">
    <property type="entry name" value="rpiB"/>
    <property type="match status" value="1"/>
</dbReference>
<evidence type="ECO:0000313" key="3">
    <source>
        <dbReference type="EMBL" id="BCZ16949.1"/>
    </source>
</evidence>
<dbReference type="NCBIfam" id="NF004051">
    <property type="entry name" value="PRK05571.1"/>
    <property type="match status" value="1"/>
</dbReference>